<dbReference type="EMBL" id="GG657757">
    <property type="protein sequence ID" value="EFL37190.1"/>
    <property type="molecule type" value="Genomic_DNA"/>
</dbReference>
<sequence>MRLPPETRRQIAALWELEAEWLVRYAMVRTGEDQSAAEDLVQTAFLAAAVQWNSLVDRTDDERRNWLRSVVHHKWVDGIRRSRKLERLDTEEREKYAGRGPDLVDVVFARADLERCLEVIRSLPERRRQIAVLFFIEQYSAARIAYLLDLQPSGVRKHISKARALLREAVKPVGTGEAEALPPREQKEEQA</sequence>
<feature type="domain" description="RNA polymerase sigma-70 region 2" evidence="6">
    <location>
        <begin position="20"/>
        <end position="83"/>
    </location>
</feature>
<accession>D9XI11</accession>
<keyword evidence="3" id="KW-0731">Sigma factor</keyword>
<dbReference type="GO" id="GO:0006352">
    <property type="term" value="P:DNA-templated transcription initiation"/>
    <property type="evidence" value="ECO:0007669"/>
    <property type="project" value="InterPro"/>
</dbReference>
<dbReference type="InterPro" id="IPR036388">
    <property type="entry name" value="WH-like_DNA-bd_sf"/>
</dbReference>
<dbReference type="InterPro" id="IPR013325">
    <property type="entry name" value="RNA_pol_sigma_r2"/>
</dbReference>
<dbReference type="SUPFAM" id="SSF88946">
    <property type="entry name" value="Sigma2 domain of RNA polymerase sigma factors"/>
    <property type="match status" value="1"/>
</dbReference>
<evidence type="ECO:0000256" key="5">
    <source>
        <dbReference type="ARBA" id="ARBA00023163"/>
    </source>
</evidence>
<feature type="domain" description="RNA polymerase sigma factor 70 region 4 type 2" evidence="7">
    <location>
        <begin position="117"/>
        <end position="166"/>
    </location>
</feature>
<evidence type="ECO:0000313" key="9">
    <source>
        <dbReference type="Proteomes" id="UP000004184"/>
    </source>
</evidence>
<evidence type="ECO:0000256" key="1">
    <source>
        <dbReference type="ARBA" id="ARBA00010641"/>
    </source>
</evidence>
<evidence type="ECO:0000259" key="7">
    <source>
        <dbReference type="Pfam" id="PF08281"/>
    </source>
</evidence>
<dbReference type="HOGENOM" id="CLU_1331469_0_0_11"/>
<comment type="similarity">
    <text evidence="1">Belongs to the sigma-70 factor family. ECF subfamily.</text>
</comment>
<dbReference type="Pfam" id="PF04542">
    <property type="entry name" value="Sigma70_r2"/>
    <property type="match status" value="1"/>
</dbReference>
<dbReference type="PANTHER" id="PTHR43133:SF8">
    <property type="entry name" value="RNA POLYMERASE SIGMA FACTOR HI_1459-RELATED"/>
    <property type="match status" value="1"/>
</dbReference>
<dbReference type="GO" id="GO:0003677">
    <property type="term" value="F:DNA binding"/>
    <property type="evidence" value="ECO:0007669"/>
    <property type="project" value="UniProtKB-KW"/>
</dbReference>
<keyword evidence="9" id="KW-1185">Reference proteome</keyword>
<dbReference type="GO" id="GO:0016987">
    <property type="term" value="F:sigma factor activity"/>
    <property type="evidence" value="ECO:0007669"/>
    <property type="project" value="UniProtKB-KW"/>
</dbReference>
<dbReference type="AlphaFoldDB" id="D9XI11"/>
<keyword evidence="4" id="KW-0238">DNA-binding</keyword>
<keyword evidence="2" id="KW-0805">Transcription regulation</keyword>
<evidence type="ECO:0000259" key="6">
    <source>
        <dbReference type="Pfam" id="PF04542"/>
    </source>
</evidence>
<dbReference type="eggNOG" id="COG1595">
    <property type="taxonomic scope" value="Bacteria"/>
</dbReference>
<dbReference type="InterPro" id="IPR013249">
    <property type="entry name" value="RNA_pol_sigma70_r4_t2"/>
</dbReference>
<evidence type="ECO:0000256" key="2">
    <source>
        <dbReference type="ARBA" id="ARBA00023015"/>
    </source>
</evidence>
<dbReference type="RefSeq" id="WP_003995339.1">
    <property type="nucleotide sequence ID" value="NZ_GG657757.1"/>
</dbReference>
<evidence type="ECO:0000313" key="8">
    <source>
        <dbReference type="EMBL" id="EFL37190.1"/>
    </source>
</evidence>
<dbReference type="Pfam" id="PF08281">
    <property type="entry name" value="Sigma70_r4_2"/>
    <property type="match status" value="1"/>
</dbReference>
<reference evidence="9" key="1">
    <citation type="submission" date="2009-02" db="EMBL/GenBank/DDBJ databases">
        <title>Annotation of Streptomyces viridochromogenes strain DSM 40736.</title>
        <authorList>
            <consortium name="The Broad Institute Genome Sequencing Platform"/>
            <consortium name="Broad Institute Microbial Sequencing Center"/>
            <person name="Fischbach M."/>
            <person name="Godfrey P."/>
            <person name="Ward D."/>
            <person name="Young S."/>
            <person name="Zeng Q."/>
            <person name="Koehrsen M."/>
            <person name="Alvarado L."/>
            <person name="Berlin A.M."/>
            <person name="Bochicchio J."/>
            <person name="Borenstein D."/>
            <person name="Chapman S.B."/>
            <person name="Chen Z."/>
            <person name="Engels R."/>
            <person name="Freedman E."/>
            <person name="Gellesch M."/>
            <person name="Goldberg J."/>
            <person name="Griggs A."/>
            <person name="Gujja S."/>
            <person name="Heilman E.R."/>
            <person name="Heiman D.I."/>
            <person name="Hepburn T.A."/>
            <person name="Howarth C."/>
            <person name="Jen D."/>
            <person name="Larson L."/>
            <person name="Lewis B."/>
            <person name="Mehta T."/>
            <person name="Park D."/>
            <person name="Pearson M."/>
            <person name="Richards J."/>
            <person name="Roberts A."/>
            <person name="Saif S."/>
            <person name="Shea T.D."/>
            <person name="Shenoy N."/>
            <person name="Sisk P."/>
            <person name="Stolte C."/>
            <person name="Sykes S.N."/>
            <person name="Thomson T."/>
            <person name="Walk T."/>
            <person name="White J."/>
            <person name="Yandava C."/>
            <person name="Straight P."/>
            <person name="Clardy J."/>
            <person name="Hung D."/>
            <person name="Kolter R."/>
            <person name="Mekalanos J."/>
            <person name="Walker S."/>
            <person name="Walsh C.T."/>
            <person name="Wieland-Brown L.C."/>
            <person name="Haas B."/>
            <person name="Nusbaum C."/>
            <person name="Birren B."/>
        </authorList>
    </citation>
    <scope>NUCLEOTIDE SEQUENCE [LARGE SCALE GENOMIC DNA]</scope>
    <source>
        <strain evidence="9">DSM 40736 / JCM 4977 / BCRC 1201 / Tue 494</strain>
    </source>
</reference>
<gene>
    <name evidence="8" type="ORF">SSQG_07708</name>
</gene>
<dbReference type="PANTHER" id="PTHR43133">
    <property type="entry name" value="RNA POLYMERASE ECF-TYPE SIGMA FACTO"/>
    <property type="match status" value="1"/>
</dbReference>
<dbReference type="InterPro" id="IPR039425">
    <property type="entry name" value="RNA_pol_sigma-70-like"/>
</dbReference>
<evidence type="ECO:0000256" key="4">
    <source>
        <dbReference type="ARBA" id="ARBA00023125"/>
    </source>
</evidence>
<name>D9XI11_STRVT</name>
<dbReference type="Proteomes" id="UP000004184">
    <property type="component" value="Unassembled WGS sequence"/>
</dbReference>
<dbReference type="STRING" id="591159.SSQG_07708"/>
<dbReference type="InterPro" id="IPR014284">
    <property type="entry name" value="RNA_pol_sigma-70_dom"/>
</dbReference>
<organism evidence="8 9">
    <name type="scientific">Streptomyces viridochromogenes (strain DSM 40736 / JCM 4977 / BCRC 1201 / Tue 494)</name>
    <dbReference type="NCBI Taxonomy" id="591159"/>
    <lineage>
        <taxon>Bacteria</taxon>
        <taxon>Bacillati</taxon>
        <taxon>Actinomycetota</taxon>
        <taxon>Actinomycetes</taxon>
        <taxon>Kitasatosporales</taxon>
        <taxon>Streptomycetaceae</taxon>
        <taxon>Streptomyces</taxon>
    </lineage>
</organism>
<protein>
    <submittedName>
        <fullName evidence="8">Predicted protein</fullName>
    </submittedName>
</protein>
<dbReference type="NCBIfam" id="TIGR02937">
    <property type="entry name" value="sigma70-ECF"/>
    <property type="match status" value="1"/>
</dbReference>
<dbReference type="OrthoDB" id="3693163at2"/>
<proteinExistence type="inferred from homology"/>
<dbReference type="Gene3D" id="1.10.10.10">
    <property type="entry name" value="Winged helix-like DNA-binding domain superfamily/Winged helix DNA-binding domain"/>
    <property type="match status" value="1"/>
</dbReference>
<keyword evidence="5" id="KW-0804">Transcription</keyword>
<dbReference type="SUPFAM" id="SSF88659">
    <property type="entry name" value="Sigma3 and sigma4 domains of RNA polymerase sigma factors"/>
    <property type="match status" value="1"/>
</dbReference>
<dbReference type="InterPro" id="IPR013324">
    <property type="entry name" value="RNA_pol_sigma_r3/r4-like"/>
</dbReference>
<evidence type="ECO:0000256" key="3">
    <source>
        <dbReference type="ARBA" id="ARBA00023082"/>
    </source>
</evidence>
<dbReference type="InterPro" id="IPR007627">
    <property type="entry name" value="RNA_pol_sigma70_r2"/>
</dbReference>
<dbReference type="Gene3D" id="1.10.1740.10">
    <property type="match status" value="1"/>
</dbReference>